<dbReference type="InterPro" id="IPR027417">
    <property type="entry name" value="P-loop_NTPase"/>
</dbReference>
<dbReference type="AlphaFoldDB" id="A0A1G5RR71"/>
<dbReference type="Pfam" id="PF17863">
    <property type="entry name" value="AAA_lid_2"/>
    <property type="match status" value="1"/>
</dbReference>
<sequence length="312" mass="34291">MNEKVAALKESMEQRIVGKGEVIDKLIAAFLAEGHVLLEDVPGVGKTSLAKALADSVSLSFARIQCTPDTMPSDITGVSIFNSKDQSFQVMPGPVVSNIVLVDELNRTSPKTQSALLQVMEEQQVTIDGNDIPVPSPFMVIGTQNPVEMAGTYPLPEAQLDRFMIKLSVGYPNQDASEDMVKRFLEGQLHDETKPVLTGEDINEMRKQVNAVSIKDNLRRYAVEIVEATRTNPEIACGASPRALLSLLRCAQALAFMADRDYCIPEDIAEAATLTLTHRIILTSEARLSRTTKEYLVRKILEQVRCNESSNS</sequence>
<dbReference type="Gene3D" id="3.40.50.300">
    <property type="entry name" value="P-loop containing nucleotide triphosphate hydrolases"/>
    <property type="match status" value="1"/>
</dbReference>
<dbReference type="PANTHER" id="PTHR42759">
    <property type="entry name" value="MOXR FAMILY PROTEIN"/>
    <property type="match status" value="1"/>
</dbReference>
<dbReference type="Proteomes" id="UP000199428">
    <property type="component" value="Unassembled WGS sequence"/>
</dbReference>
<dbReference type="GO" id="GO:0016887">
    <property type="term" value="F:ATP hydrolysis activity"/>
    <property type="evidence" value="ECO:0007669"/>
    <property type="project" value="InterPro"/>
</dbReference>
<dbReference type="Pfam" id="PF07726">
    <property type="entry name" value="AAA_3"/>
    <property type="match status" value="1"/>
</dbReference>
<dbReference type="SUPFAM" id="SSF52540">
    <property type="entry name" value="P-loop containing nucleoside triphosphate hydrolases"/>
    <property type="match status" value="1"/>
</dbReference>
<feature type="domain" description="ATPase AAA-3" evidence="1">
    <location>
        <begin position="35"/>
        <end position="165"/>
    </location>
</feature>
<name>A0A1G5RR71_PSEXY</name>
<evidence type="ECO:0000259" key="1">
    <source>
        <dbReference type="Pfam" id="PF07726"/>
    </source>
</evidence>
<protein>
    <submittedName>
        <fullName evidence="3">MoxR-like ATPase</fullName>
    </submittedName>
</protein>
<dbReference type="PANTHER" id="PTHR42759:SF5">
    <property type="entry name" value="METHANOL DEHYDROGENASE REGULATOR"/>
    <property type="match status" value="1"/>
</dbReference>
<dbReference type="Gene3D" id="1.10.8.80">
    <property type="entry name" value="Magnesium chelatase subunit I, C-Terminal domain"/>
    <property type="match status" value="1"/>
</dbReference>
<evidence type="ECO:0000259" key="2">
    <source>
        <dbReference type="Pfam" id="PF17863"/>
    </source>
</evidence>
<dbReference type="EMBL" id="FMWK01000001">
    <property type="protein sequence ID" value="SCZ76370.1"/>
    <property type="molecule type" value="Genomic_DNA"/>
</dbReference>
<proteinExistence type="predicted"/>
<gene>
    <name evidence="3" type="ORF">SAMN02910350_00218</name>
</gene>
<evidence type="ECO:0000313" key="4">
    <source>
        <dbReference type="Proteomes" id="UP000199428"/>
    </source>
</evidence>
<dbReference type="InterPro" id="IPR011703">
    <property type="entry name" value="ATPase_AAA-3"/>
</dbReference>
<dbReference type="PIRSF" id="PIRSF002849">
    <property type="entry name" value="AAA_ATPase_chaperone_MoxR_prd"/>
    <property type="match status" value="1"/>
</dbReference>
<organism evidence="3 4">
    <name type="scientific">Pseudobutyrivibrio xylanivorans</name>
    <dbReference type="NCBI Taxonomy" id="185007"/>
    <lineage>
        <taxon>Bacteria</taxon>
        <taxon>Bacillati</taxon>
        <taxon>Bacillota</taxon>
        <taxon>Clostridia</taxon>
        <taxon>Lachnospirales</taxon>
        <taxon>Lachnospiraceae</taxon>
        <taxon>Pseudobutyrivibrio</taxon>
    </lineage>
</organism>
<reference evidence="3 4" key="1">
    <citation type="submission" date="2016-10" db="EMBL/GenBank/DDBJ databases">
        <authorList>
            <person name="de Groot N.N."/>
        </authorList>
    </citation>
    <scope>NUCLEOTIDE SEQUENCE [LARGE SCALE GENOMIC DNA]</scope>
    <source>
        <strain evidence="3 4">DSM 10317</strain>
    </source>
</reference>
<feature type="domain" description="ChlI/MoxR AAA lid" evidence="2">
    <location>
        <begin position="228"/>
        <end position="299"/>
    </location>
</feature>
<dbReference type="InterPro" id="IPR050764">
    <property type="entry name" value="CbbQ/NirQ/NorQ/GpvN"/>
</dbReference>
<dbReference type="RefSeq" id="WP_090160654.1">
    <property type="nucleotide sequence ID" value="NZ_FMWK01000001.1"/>
</dbReference>
<dbReference type="InterPro" id="IPR041628">
    <property type="entry name" value="ChlI/MoxR_AAA_lid"/>
</dbReference>
<evidence type="ECO:0000313" key="3">
    <source>
        <dbReference type="EMBL" id="SCZ76370.1"/>
    </source>
</evidence>
<accession>A0A1G5RR71</accession>
<dbReference type="GO" id="GO:0005524">
    <property type="term" value="F:ATP binding"/>
    <property type="evidence" value="ECO:0007669"/>
    <property type="project" value="InterPro"/>
</dbReference>